<comment type="similarity">
    <text evidence="2">Belongs to the glycosyltransferase 2 family.</text>
</comment>
<dbReference type="GO" id="GO:0016757">
    <property type="term" value="F:glycosyltransferase activity"/>
    <property type="evidence" value="ECO:0007669"/>
    <property type="project" value="UniProtKB-KW"/>
</dbReference>
<proteinExistence type="inferred from homology"/>
<dbReference type="RefSeq" id="WP_190825371.1">
    <property type="nucleotide sequence ID" value="NZ_CAWPPI010000013.1"/>
</dbReference>
<dbReference type="SUPFAM" id="SSF53448">
    <property type="entry name" value="Nucleotide-diphospho-sugar transferases"/>
    <property type="match status" value="1"/>
</dbReference>
<sequence length="286" mass="32868">MIYFLIVNYYSTHFVTKLISSLTSTELEYQVIIINNSPQDASIFQLACASVRIFNATTNLGFGSACNEGLNIIYAEAPEAIAWVINPDAYLLENTLAQVQPFFNSHPEVSILGTIVYTPAKKVWFAGGRFNDINGEIISEDLLTNLERDYVACHWVTGCSLIINLSNFPECPQFDPIYFLYYEDFDFCLRYAHQGHLIAVTKQFGVVHQPSSITNKYVFRKTKHSTYSYLLTLDKYTNKLVLIIRLMRLICYAFILILVKPRVAFGKLSGILLYWHSRNFIKRCWE</sequence>
<comment type="caution">
    <text evidence="6">The sequence shown here is derived from an EMBL/GenBank/DDBJ whole genome shotgun (WGS) entry which is preliminary data.</text>
</comment>
<dbReference type="Gene3D" id="3.90.550.10">
    <property type="entry name" value="Spore Coat Polysaccharide Biosynthesis Protein SpsA, Chain A"/>
    <property type="match status" value="1"/>
</dbReference>
<gene>
    <name evidence="6" type="ORF">ICL16_02795</name>
</gene>
<comment type="pathway">
    <text evidence="1">Cell wall biogenesis; cell wall polysaccharide biosynthesis.</text>
</comment>
<evidence type="ECO:0000256" key="3">
    <source>
        <dbReference type="ARBA" id="ARBA00022676"/>
    </source>
</evidence>
<dbReference type="InterPro" id="IPR001173">
    <property type="entry name" value="Glyco_trans_2-like"/>
</dbReference>
<dbReference type="PANTHER" id="PTHR43179:SF12">
    <property type="entry name" value="GALACTOFURANOSYLTRANSFERASE GLFT2"/>
    <property type="match status" value="1"/>
</dbReference>
<keyword evidence="7" id="KW-1185">Reference proteome</keyword>
<evidence type="ECO:0000256" key="2">
    <source>
        <dbReference type="ARBA" id="ARBA00006739"/>
    </source>
</evidence>
<reference evidence="6" key="1">
    <citation type="submission" date="2020-09" db="EMBL/GenBank/DDBJ databases">
        <title>Iningainema tapete sp. nov. (Scytonemataceae, Cyanobacteria) from greenhouses in central Florida (USA) produces two types of nodularin with biosynthetic potential for microcystin-LR and anabaenopeptins.</title>
        <authorList>
            <person name="Berthold D.E."/>
            <person name="Lefler F.W."/>
            <person name="Huang I.-S."/>
            <person name="Abdulla H."/>
            <person name="Zimba P.V."/>
            <person name="Laughinghouse H.D. IV."/>
        </authorList>
    </citation>
    <scope>NUCLEOTIDE SEQUENCE</scope>
    <source>
        <strain evidence="6">BLCCT55</strain>
    </source>
</reference>
<dbReference type="Pfam" id="PF00535">
    <property type="entry name" value="Glycos_transf_2"/>
    <property type="match status" value="1"/>
</dbReference>
<dbReference type="EMBL" id="JACXAE010000013">
    <property type="protein sequence ID" value="MBD2771077.1"/>
    <property type="molecule type" value="Genomic_DNA"/>
</dbReference>
<dbReference type="InterPro" id="IPR029044">
    <property type="entry name" value="Nucleotide-diphossugar_trans"/>
</dbReference>
<feature type="domain" description="Glycosyltransferase 2-like" evidence="5">
    <location>
        <begin position="6"/>
        <end position="129"/>
    </location>
</feature>
<name>A0A8J7BW37_9CYAN</name>
<evidence type="ECO:0000313" key="7">
    <source>
        <dbReference type="Proteomes" id="UP000629098"/>
    </source>
</evidence>
<dbReference type="PANTHER" id="PTHR43179">
    <property type="entry name" value="RHAMNOSYLTRANSFERASE WBBL"/>
    <property type="match status" value="1"/>
</dbReference>
<organism evidence="6 7">
    <name type="scientific">Iningainema tapete BLCC-T55</name>
    <dbReference type="NCBI Taxonomy" id="2748662"/>
    <lineage>
        <taxon>Bacteria</taxon>
        <taxon>Bacillati</taxon>
        <taxon>Cyanobacteriota</taxon>
        <taxon>Cyanophyceae</taxon>
        <taxon>Nostocales</taxon>
        <taxon>Scytonemataceae</taxon>
        <taxon>Iningainema tapete</taxon>
    </lineage>
</organism>
<dbReference type="Proteomes" id="UP000629098">
    <property type="component" value="Unassembled WGS sequence"/>
</dbReference>
<evidence type="ECO:0000259" key="5">
    <source>
        <dbReference type="Pfam" id="PF00535"/>
    </source>
</evidence>
<evidence type="ECO:0000313" key="6">
    <source>
        <dbReference type="EMBL" id="MBD2771077.1"/>
    </source>
</evidence>
<accession>A0A8J7BW37</accession>
<evidence type="ECO:0000256" key="4">
    <source>
        <dbReference type="ARBA" id="ARBA00022679"/>
    </source>
</evidence>
<evidence type="ECO:0000256" key="1">
    <source>
        <dbReference type="ARBA" id="ARBA00004776"/>
    </source>
</evidence>
<keyword evidence="3" id="KW-0328">Glycosyltransferase</keyword>
<keyword evidence="4" id="KW-0808">Transferase</keyword>
<dbReference type="AlphaFoldDB" id="A0A8J7BW37"/>
<protein>
    <submittedName>
        <fullName evidence="6">Glycosyltransferase family 2 protein</fullName>
    </submittedName>
</protein>